<dbReference type="InterPro" id="IPR029058">
    <property type="entry name" value="AB_hydrolase_fold"/>
</dbReference>
<dbReference type="GO" id="GO:0044550">
    <property type="term" value="P:secondary metabolite biosynthetic process"/>
    <property type="evidence" value="ECO:0007669"/>
    <property type="project" value="TreeGrafter"/>
</dbReference>
<sequence>MVVSSEALALPRLLFLHGGGVNAFIYETQCRTLLPLLRQHFRCVFVDAPFLCPPHPDIVTVYGEHGPFRRWLRWKEEHAPVHVESALEEITYSLRCAIEDDNRQGATGEWVGLVGFSQGAKMAASMLLEQQTREAQLSAGKGVGTCGVEGVRWRFGVLMAGRAPPVVLDPARQTGKSLHTVDAVTDGAIKANEGVDKEARIKLPTFHIHGLQDPGLYLHRMLYKEYCEESSRKLMEWEGAHRIPLKTADVTEAAQGILDIARATGALSQP</sequence>
<feature type="domain" description="Serine hydrolase" evidence="3">
    <location>
        <begin position="11"/>
        <end position="250"/>
    </location>
</feature>
<organism evidence="4 5">
    <name type="scientific">Pseudovirgaria hyperparasitica</name>
    <dbReference type="NCBI Taxonomy" id="470096"/>
    <lineage>
        <taxon>Eukaryota</taxon>
        <taxon>Fungi</taxon>
        <taxon>Dikarya</taxon>
        <taxon>Ascomycota</taxon>
        <taxon>Pezizomycotina</taxon>
        <taxon>Dothideomycetes</taxon>
        <taxon>Dothideomycetes incertae sedis</taxon>
        <taxon>Acrospermales</taxon>
        <taxon>Acrospermaceae</taxon>
        <taxon>Pseudovirgaria</taxon>
    </lineage>
</organism>
<evidence type="ECO:0000256" key="1">
    <source>
        <dbReference type="ARBA" id="ARBA00005863"/>
    </source>
</evidence>
<dbReference type="Proteomes" id="UP000799437">
    <property type="component" value="Unassembled WGS sequence"/>
</dbReference>
<dbReference type="Gene3D" id="3.40.50.1820">
    <property type="entry name" value="alpha/beta hydrolase"/>
    <property type="match status" value="1"/>
</dbReference>
<protein>
    <recommendedName>
        <fullName evidence="3">Serine hydrolase domain-containing protein</fullName>
    </recommendedName>
</protein>
<evidence type="ECO:0000313" key="4">
    <source>
        <dbReference type="EMBL" id="KAF2754077.1"/>
    </source>
</evidence>
<dbReference type="EMBL" id="ML996581">
    <property type="protein sequence ID" value="KAF2754077.1"/>
    <property type="molecule type" value="Genomic_DNA"/>
</dbReference>
<dbReference type="InterPro" id="IPR050593">
    <property type="entry name" value="LovG"/>
</dbReference>
<dbReference type="PANTHER" id="PTHR48070:SF3">
    <property type="entry name" value="ESTERASE DBAE-RELATED"/>
    <property type="match status" value="1"/>
</dbReference>
<evidence type="ECO:0000256" key="2">
    <source>
        <dbReference type="ARBA" id="ARBA00022801"/>
    </source>
</evidence>
<dbReference type="AlphaFoldDB" id="A0A6A6VXT1"/>
<dbReference type="GO" id="GO:0016787">
    <property type="term" value="F:hydrolase activity"/>
    <property type="evidence" value="ECO:0007669"/>
    <property type="project" value="UniProtKB-KW"/>
</dbReference>
<evidence type="ECO:0000259" key="3">
    <source>
        <dbReference type="Pfam" id="PF03959"/>
    </source>
</evidence>
<comment type="similarity">
    <text evidence="1">Belongs to the LovG family.</text>
</comment>
<reference evidence="4" key="1">
    <citation type="journal article" date="2020" name="Stud. Mycol.">
        <title>101 Dothideomycetes genomes: a test case for predicting lifestyles and emergence of pathogens.</title>
        <authorList>
            <person name="Haridas S."/>
            <person name="Albert R."/>
            <person name="Binder M."/>
            <person name="Bloem J."/>
            <person name="Labutti K."/>
            <person name="Salamov A."/>
            <person name="Andreopoulos B."/>
            <person name="Baker S."/>
            <person name="Barry K."/>
            <person name="Bills G."/>
            <person name="Bluhm B."/>
            <person name="Cannon C."/>
            <person name="Castanera R."/>
            <person name="Culley D."/>
            <person name="Daum C."/>
            <person name="Ezra D."/>
            <person name="Gonzalez J."/>
            <person name="Henrissat B."/>
            <person name="Kuo A."/>
            <person name="Liang C."/>
            <person name="Lipzen A."/>
            <person name="Lutzoni F."/>
            <person name="Magnuson J."/>
            <person name="Mondo S."/>
            <person name="Nolan M."/>
            <person name="Ohm R."/>
            <person name="Pangilinan J."/>
            <person name="Park H.-J."/>
            <person name="Ramirez L."/>
            <person name="Alfaro M."/>
            <person name="Sun H."/>
            <person name="Tritt A."/>
            <person name="Yoshinaga Y."/>
            <person name="Zwiers L.-H."/>
            <person name="Turgeon B."/>
            <person name="Goodwin S."/>
            <person name="Spatafora J."/>
            <person name="Crous P."/>
            <person name="Grigoriev I."/>
        </authorList>
    </citation>
    <scope>NUCLEOTIDE SEQUENCE</scope>
    <source>
        <strain evidence="4">CBS 121739</strain>
    </source>
</reference>
<evidence type="ECO:0000313" key="5">
    <source>
        <dbReference type="Proteomes" id="UP000799437"/>
    </source>
</evidence>
<proteinExistence type="inferred from homology"/>
<keyword evidence="5" id="KW-1185">Reference proteome</keyword>
<dbReference type="SUPFAM" id="SSF53474">
    <property type="entry name" value="alpha/beta-Hydrolases"/>
    <property type="match status" value="1"/>
</dbReference>
<dbReference type="GO" id="GO:0005634">
    <property type="term" value="C:nucleus"/>
    <property type="evidence" value="ECO:0007669"/>
    <property type="project" value="TreeGrafter"/>
</dbReference>
<accession>A0A6A6VXT1</accession>
<gene>
    <name evidence="4" type="ORF">EJ05DRAFT_147987</name>
</gene>
<dbReference type="Pfam" id="PF03959">
    <property type="entry name" value="FSH1"/>
    <property type="match status" value="1"/>
</dbReference>
<name>A0A6A6VXT1_9PEZI</name>
<dbReference type="InterPro" id="IPR005645">
    <property type="entry name" value="FSH-like_dom"/>
</dbReference>
<keyword evidence="2" id="KW-0378">Hydrolase</keyword>
<dbReference type="PANTHER" id="PTHR48070">
    <property type="entry name" value="ESTERASE OVCA2"/>
    <property type="match status" value="1"/>
</dbReference>
<dbReference type="OrthoDB" id="414698at2759"/>
<dbReference type="RefSeq" id="XP_033596528.1">
    <property type="nucleotide sequence ID" value="XM_033739297.1"/>
</dbReference>
<dbReference type="GO" id="GO:0005737">
    <property type="term" value="C:cytoplasm"/>
    <property type="evidence" value="ECO:0007669"/>
    <property type="project" value="TreeGrafter"/>
</dbReference>
<dbReference type="GeneID" id="54480351"/>